<comment type="function">
    <text evidence="7">Required for formation of the rod structure of the flagellar apparatus. Together with FliI and FliH, may constitute the export apparatus of flagellin.</text>
</comment>
<evidence type="ECO:0000256" key="6">
    <source>
        <dbReference type="ARBA" id="ARBA00023136"/>
    </source>
</evidence>
<keyword evidence="3 7" id="KW-1003">Cell membrane</keyword>
<comment type="subcellular location">
    <subcellularLocation>
        <location evidence="1 7">Cell membrane</location>
        <topology evidence="1 7">Multi-pass membrane protein</topology>
    </subcellularLocation>
</comment>
<feature type="transmembrane region" description="Helical" evidence="7">
    <location>
        <begin position="83"/>
        <end position="103"/>
    </location>
</feature>
<dbReference type="PANTHER" id="PTHR30161:SF1">
    <property type="entry name" value="FLAGELLAR BIOSYNTHESIS PROTEIN FLHA-RELATED"/>
    <property type="match status" value="1"/>
</dbReference>
<keyword evidence="9" id="KW-0282">Flagellum</keyword>
<reference evidence="9 10" key="1">
    <citation type="submission" date="2023-06" db="EMBL/GenBank/DDBJ databases">
        <title>Campylobacter magnum sp. nov., isolated from cecal contents of domestic pigs (Sus scrofa domesticus).</title>
        <authorList>
            <person name="Papic B."/>
            <person name="Gruntar I."/>
        </authorList>
    </citation>
    <scope>NUCLEOTIDE SEQUENCE [LARGE SCALE GENOMIC DNA]</scope>
    <source>
        <strain evidence="10">34484-21</strain>
    </source>
</reference>
<evidence type="ECO:0000313" key="9">
    <source>
        <dbReference type="EMBL" id="MDO2409309.1"/>
    </source>
</evidence>
<accession>A0ABT8T6I3</accession>
<evidence type="ECO:0000256" key="7">
    <source>
        <dbReference type="RuleBase" id="RU364093"/>
    </source>
</evidence>
<name>A0ABT8T6I3_9BACT</name>
<keyword evidence="7" id="KW-0813">Transport</keyword>
<feature type="region of interest" description="Disordered" evidence="8">
    <location>
        <begin position="358"/>
        <end position="387"/>
    </location>
</feature>
<dbReference type="InterPro" id="IPR001712">
    <property type="entry name" value="T3SS_FHIPEP"/>
</dbReference>
<keyword evidence="9" id="KW-0969">Cilium</keyword>
<evidence type="ECO:0000256" key="8">
    <source>
        <dbReference type="SAM" id="MobiDB-lite"/>
    </source>
</evidence>
<keyword evidence="5 7" id="KW-1133">Transmembrane helix</keyword>
<evidence type="ECO:0000256" key="2">
    <source>
        <dbReference type="ARBA" id="ARBA00008835"/>
    </source>
</evidence>
<proteinExistence type="inferred from homology"/>
<dbReference type="NCBIfam" id="TIGR01398">
    <property type="entry name" value="FlhA"/>
    <property type="match status" value="1"/>
</dbReference>
<sequence length="737" mass="79324">MPKKQSILQLIAPYLAPILAPVMKSKSLTIVFVIMAILTIIIVPLPTAVLDFFLALSISLSVLIILIAVYIPKPTDLSTFPTLVLIITLFRLSLNIATTRMILSNGQNGPSAVSEIIASFGEFVVGGNFVIGVIIFCILVLINFMVVTKGSTRVSEVQARFTLDAMPGKQMAIDADLNSGLIDEATARKRRQDIQSEAAFYGAMDGSSKFIKGDAVAGIIITIVNIIGGFAIGVFQHGMAASDAASTYTILTIGDGLVSQIPGLITSTATAIIITRSSGGGDDEKNFAEGVVDQLFGESRTLFIVGGILFLFALVPGLPTLSLGFMSLVFLGIGFVIYKSQNGGFEMLNAFKTKVSPPSAGGTKPGATPDSSATASAAKPKKSDEQIAKEEQSKIDDILKIEILELDLGYGLLKLAESEIIERIRGMRRNIASALGFIMPKIRIRDNLSLPPNDYIFKLKGVPIGSGQIYPDKFLAMDSGYVSANIDGIPTKEPAFGLDALWIDSKSKEDAILNGYTVVDPASVISTHMSELIKQNASELLTKQETQNLLDRLKTDYPVVVEEAMKSCDVGLVYNVLQLLLKDNIPIKDMLSIVDAIDSLTKRNIKDAEIISEHVRSALSRVITDLYKDSNGKLNFYILEASAQQKLVESVTYKDGKYKIAISAAQTTALVNALRVAKEARPMSAEGEMVLCVDPSIRRFLSDASINFSLGIVVISFAEIAKGSQWETLGMIEVPGL</sequence>
<feature type="transmembrane region" description="Helical" evidence="7">
    <location>
        <begin position="123"/>
        <end position="146"/>
    </location>
</feature>
<keyword evidence="7" id="KW-0653">Protein transport</keyword>
<dbReference type="Gene3D" id="3.40.50.12790">
    <property type="entry name" value="FHIPEP family, domain 4"/>
    <property type="match status" value="1"/>
</dbReference>
<evidence type="ECO:0000256" key="5">
    <source>
        <dbReference type="ARBA" id="ARBA00022989"/>
    </source>
</evidence>
<keyword evidence="9" id="KW-0966">Cell projection</keyword>
<evidence type="ECO:0000256" key="4">
    <source>
        <dbReference type="ARBA" id="ARBA00022692"/>
    </source>
</evidence>
<dbReference type="Gene3D" id="1.10.8.540">
    <property type="entry name" value="FHIPEP family, domain 3"/>
    <property type="match status" value="1"/>
</dbReference>
<organism evidence="9 10">
    <name type="scientific">Campylobacter magnus</name>
    <dbReference type="NCBI Taxonomy" id="3026462"/>
    <lineage>
        <taxon>Bacteria</taxon>
        <taxon>Pseudomonadati</taxon>
        <taxon>Campylobacterota</taxon>
        <taxon>Epsilonproteobacteria</taxon>
        <taxon>Campylobacterales</taxon>
        <taxon>Campylobacteraceae</taxon>
        <taxon>Campylobacter</taxon>
    </lineage>
</organism>
<keyword evidence="4 7" id="KW-0812">Transmembrane</keyword>
<dbReference type="Gene3D" id="3.40.30.60">
    <property type="entry name" value="FHIPEP family, domain 1"/>
    <property type="match status" value="1"/>
</dbReference>
<dbReference type="InterPro" id="IPR006301">
    <property type="entry name" value="FlhA"/>
</dbReference>
<protein>
    <recommendedName>
        <fullName evidence="7">Flagellar biosynthesis protein FlhA</fullName>
    </recommendedName>
</protein>
<keyword evidence="7" id="KW-1006">Bacterial flagellum protein export</keyword>
<feature type="compositionally biased region" description="Low complexity" evidence="8">
    <location>
        <begin position="367"/>
        <end position="378"/>
    </location>
</feature>
<comment type="caution">
    <text evidence="9">The sequence shown here is derived from an EMBL/GenBank/DDBJ whole genome shotgun (WGS) entry which is preliminary data.</text>
</comment>
<dbReference type="Pfam" id="PF00771">
    <property type="entry name" value="FHIPEP"/>
    <property type="match status" value="1"/>
</dbReference>
<evidence type="ECO:0000313" key="10">
    <source>
        <dbReference type="Proteomes" id="UP001171111"/>
    </source>
</evidence>
<dbReference type="PRINTS" id="PR00949">
    <property type="entry name" value="TYPE3IMAPROT"/>
</dbReference>
<keyword evidence="7" id="KW-1005">Bacterial flagellum biogenesis</keyword>
<dbReference type="Proteomes" id="UP001171111">
    <property type="component" value="Unassembled WGS sequence"/>
</dbReference>
<evidence type="ECO:0000256" key="3">
    <source>
        <dbReference type="ARBA" id="ARBA00022475"/>
    </source>
</evidence>
<feature type="transmembrane region" description="Helical" evidence="7">
    <location>
        <begin position="28"/>
        <end position="46"/>
    </location>
</feature>
<keyword evidence="6 7" id="KW-0472">Membrane</keyword>
<feature type="transmembrane region" description="Helical" evidence="7">
    <location>
        <begin position="52"/>
        <end position="71"/>
    </location>
</feature>
<dbReference type="PANTHER" id="PTHR30161">
    <property type="entry name" value="FLAGELLAR EXPORT PROTEIN, MEMBRANE FLHA SUBUNIT-RELATED"/>
    <property type="match status" value="1"/>
</dbReference>
<gene>
    <name evidence="7 9" type="primary">flhA</name>
    <name evidence="9" type="ORF">Q2362_04240</name>
</gene>
<dbReference type="RefSeq" id="WP_302244177.1">
    <property type="nucleotide sequence ID" value="NZ_JAULJQ010000004.1"/>
</dbReference>
<dbReference type="InterPro" id="IPR042196">
    <property type="entry name" value="FHIPEP_4"/>
</dbReference>
<comment type="similarity">
    <text evidence="2 7">Belongs to the FHIPEP (flagella/HR/invasion proteins export pore) family.</text>
</comment>
<dbReference type="EMBL" id="JAULJQ010000004">
    <property type="protein sequence ID" value="MDO2409309.1"/>
    <property type="molecule type" value="Genomic_DNA"/>
</dbReference>
<evidence type="ECO:0000256" key="1">
    <source>
        <dbReference type="ARBA" id="ARBA00004651"/>
    </source>
</evidence>
<keyword evidence="10" id="KW-1185">Reference proteome</keyword>
<dbReference type="PIRSF" id="PIRSF005419">
    <property type="entry name" value="FlhA"/>
    <property type="match status" value="1"/>
</dbReference>
<feature type="transmembrane region" description="Helical" evidence="7">
    <location>
        <begin position="295"/>
        <end position="315"/>
    </location>
</feature>
<comment type="caution">
    <text evidence="7">Lacks conserved residue(s) required for the propagation of feature annotation.</text>
</comment>
<dbReference type="InterPro" id="IPR042193">
    <property type="entry name" value="FHIPEP_3"/>
</dbReference>
<feature type="transmembrane region" description="Helical" evidence="7">
    <location>
        <begin position="215"/>
        <end position="236"/>
    </location>
</feature>
<dbReference type="InterPro" id="IPR042194">
    <property type="entry name" value="FHIPEP_1"/>
</dbReference>